<dbReference type="InterPro" id="IPR029058">
    <property type="entry name" value="AB_hydrolase_fold"/>
</dbReference>
<dbReference type="InterPro" id="IPR000073">
    <property type="entry name" value="AB_hydrolase_1"/>
</dbReference>
<organism evidence="4 5">
    <name type="scientific">Marasmiellus scandens</name>
    <dbReference type="NCBI Taxonomy" id="2682957"/>
    <lineage>
        <taxon>Eukaryota</taxon>
        <taxon>Fungi</taxon>
        <taxon>Dikarya</taxon>
        <taxon>Basidiomycota</taxon>
        <taxon>Agaricomycotina</taxon>
        <taxon>Agaricomycetes</taxon>
        <taxon>Agaricomycetidae</taxon>
        <taxon>Agaricales</taxon>
        <taxon>Marasmiineae</taxon>
        <taxon>Omphalotaceae</taxon>
        <taxon>Marasmiellus</taxon>
    </lineage>
</organism>
<dbReference type="EMBL" id="JBANRG010000014">
    <property type="protein sequence ID" value="KAK7461031.1"/>
    <property type="molecule type" value="Genomic_DNA"/>
</dbReference>
<feature type="region of interest" description="Disordered" evidence="2">
    <location>
        <begin position="1"/>
        <end position="23"/>
    </location>
</feature>
<dbReference type="SUPFAM" id="SSF53474">
    <property type="entry name" value="alpha/beta-Hydrolases"/>
    <property type="match status" value="1"/>
</dbReference>
<feature type="coiled-coil region" evidence="1">
    <location>
        <begin position="95"/>
        <end position="126"/>
    </location>
</feature>
<dbReference type="Pfam" id="PF12697">
    <property type="entry name" value="Abhydrolase_6"/>
    <property type="match status" value="1"/>
</dbReference>
<comment type="caution">
    <text evidence="4">The sequence shown here is derived from an EMBL/GenBank/DDBJ whole genome shotgun (WGS) entry which is preliminary data.</text>
</comment>
<evidence type="ECO:0000256" key="1">
    <source>
        <dbReference type="SAM" id="Coils"/>
    </source>
</evidence>
<dbReference type="Proteomes" id="UP001498398">
    <property type="component" value="Unassembled WGS sequence"/>
</dbReference>
<gene>
    <name evidence="4" type="ORF">VKT23_008959</name>
</gene>
<dbReference type="Gene3D" id="3.40.50.1820">
    <property type="entry name" value="alpha/beta hydrolase"/>
    <property type="match status" value="1"/>
</dbReference>
<feature type="domain" description="AB hydrolase-1" evidence="3">
    <location>
        <begin position="156"/>
        <end position="455"/>
    </location>
</feature>
<sequence>MPSSHPRPSSIPPPPSGPQYAYPDASEILSSCFPHPISSPHFLPKLPTPQRKPIWANDGRIPYTLTTHIVPAAYWREEPDVELPQTPKEDGKLNKEERRRLVEQGEQRLRELRREAREEIAKLNGKVGARGQTKVMWLCLNRYVRTSPVEGGSTLFFSHANGFNKETWEPTLVTLLSSPQSQALVREIWVWDAFNHGDSALLNEGKLNTTFHWRNAVRDLLTFLLYFIPDPTRAVTESLPIHLPRVPVKETTRRLKEGFSSGIVGVGHSFGGCICTLSAISQPSFFRSLILIDPVIIYPEPGLRPNKLALGAFGRRAVWKDRQAARQGFLQSPFFQAWDPRALETYIEGGLYETKEGNNSVIRLKMSPLAEATMFVDTSTGCEEAWIRLWRGELPERISLRWIVPGEGRAELFDPISTSGGIAPTQARVWLRPANSSNVRIDGAGHLVPQEKPVELGLEIQRTLLELDGRHRESAKL</sequence>
<accession>A0ABR1JG20</accession>
<keyword evidence="1" id="KW-0175">Coiled coil</keyword>
<name>A0ABR1JG20_9AGAR</name>
<protein>
    <recommendedName>
        <fullName evidence="3">AB hydrolase-1 domain-containing protein</fullName>
    </recommendedName>
</protein>
<reference evidence="4 5" key="1">
    <citation type="submission" date="2024-01" db="EMBL/GenBank/DDBJ databases">
        <title>A draft genome for the cacao thread blight pathogen Marasmiellus scandens.</title>
        <authorList>
            <person name="Baruah I.K."/>
            <person name="Leung J."/>
            <person name="Bukari Y."/>
            <person name="Amoako-Attah I."/>
            <person name="Meinhardt L.W."/>
            <person name="Bailey B.A."/>
            <person name="Cohen S.P."/>
        </authorList>
    </citation>
    <scope>NUCLEOTIDE SEQUENCE [LARGE SCALE GENOMIC DNA]</scope>
    <source>
        <strain evidence="4 5">GH-19</strain>
    </source>
</reference>
<evidence type="ECO:0000259" key="3">
    <source>
        <dbReference type="Pfam" id="PF12697"/>
    </source>
</evidence>
<evidence type="ECO:0000313" key="4">
    <source>
        <dbReference type="EMBL" id="KAK7461031.1"/>
    </source>
</evidence>
<evidence type="ECO:0000256" key="2">
    <source>
        <dbReference type="SAM" id="MobiDB-lite"/>
    </source>
</evidence>
<keyword evidence="5" id="KW-1185">Reference proteome</keyword>
<proteinExistence type="predicted"/>
<evidence type="ECO:0000313" key="5">
    <source>
        <dbReference type="Proteomes" id="UP001498398"/>
    </source>
</evidence>